<dbReference type="EMBL" id="LLXH01000315">
    <property type="protein sequence ID" value="PKC68733.1"/>
    <property type="molecule type" value="Genomic_DNA"/>
</dbReference>
<reference evidence="1 2" key="1">
    <citation type="submission" date="2017-10" db="EMBL/GenBank/DDBJ databases">
        <title>Extensive intraspecific genome diversity in a model arbuscular mycorrhizal fungus.</title>
        <authorList>
            <person name="Chen E.C.H."/>
            <person name="Morin E."/>
            <person name="Baudet D."/>
            <person name="Noel J."/>
            <person name="Ndikumana S."/>
            <person name="Charron P."/>
            <person name="St-Onge C."/>
            <person name="Giorgi J."/>
            <person name="Grigoriev I.V."/>
            <person name="Roux C."/>
            <person name="Martin F.M."/>
            <person name="Corradi N."/>
        </authorList>
    </citation>
    <scope>NUCLEOTIDE SEQUENCE [LARGE SCALE GENOMIC DNA]</scope>
    <source>
        <strain evidence="1 2">A1</strain>
    </source>
</reference>
<evidence type="ECO:0008006" key="3">
    <source>
        <dbReference type="Google" id="ProtNLM"/>
    </source>
</evidence>
<gene>
    <name evidence="1" type="ORF">RhiirA1_456883</name>
</gene>
<dbReference type="InterPro" id="IPR012337">
    <property type="entry name" value="RNaseH-like_sf"/>
</dbReference>
<organism evidence="1 2">
    <name type="scientific">Rhizophagus irregularis</name>
    <dbReference type="NCBI Taxonomy" id="588596"/>
    <lineage>
        <taxon>Eukaryota</taxon>
        <taxon>Fungi</taxon>
        <taxon>Fungi incertae sedis</taxon>
        <taxon>Mucoromycota</taxon>
        <taxon>Glomeromycotina</taxon>
        <taxon>Glomeromycetes</taxon>
        <taxon>Glomerales</taxon>
        <taxon>Glomeraceae</taxon>
        <taxon>Rhizophagus</taxon>
    </lineage>
</organism>
<dbReference type="VEuPathDB" id="FungiDB:RhiirFUN_008510"/>
<dbReference type="VEuPathDB" id="FungiDB:RhiirA1_456883"/>
<dbReference type="Proteomes" id="UP000232688">
    <property type="component" value="Unassembled WGS sequence"/>
</dbReference>
<name>A0A2N0RZK1_9GLOM</name>
<dbReference type="AlphaFoldDB" id="A0A2N0RZK1"/>
<comment type="caution">
    <text evidence="1">The sequence shown here is derived from an EMBL/GenBank/DDBJ whole genome shotgun (WGS) entry which is preliminary data.</text>
</comment>
<accession>A0A2N0RZK1</accession>
<dbReference type="SUPFAM" id="SSF53098">
    <property type="entry name" value="Ribonuclease H-like"/>
    <property type="match status" value="1"/>
</dbReference>
<reference evidence="1 2" key="2">
    <citation type="submission" date="2017-10" db="EMBL/GenBank/DDBJ databases">
        <title>Genome analyses suggest a sexual origin of heterokaryosis in a supposedly ancient asexual fungus.</title>
        <authorList>
            <person name="Corradi N."/>
            <person name="Sedzielewska K."/>
            <person name="Noel J."/>
            <person name="Charron P."/>
            <person name="Farinelli L."/>
            <person name="Marton T."/>
            <person name="Kruger M."/>
            <person name="Pelin A."/>
            <person name="Brachmann A."/>
            <person name="Corradi N."/>
        </authorList>
    </citation>
    <scope>NUCLEOTIDE SEQUENCE [LARGE SCALE GENOMIC DNA]</scope>
    <source>
        <strain evidence="1 2">A1</strain>
    </source>
</reference>
<proteinExistence type="predicted"/>
<sequence>MTAVRPHHSDHIAVLQPHHSDPIATLRSYDMWDVTTNINIDQYVKINASFIQNDQYIVYNAIYEVLIQAECKYYKGSNAKLKDIEKLFLAICELAYTIYGAMKNLSISDIKIGSAFLIDSPLNIEFNCRIEDNSLSNKIKLVVIALSLMVCPKVVNAMIYTDSQWVINIFDNLYMMSVSEIEKSKIKAYGNNENNKKVDKLAKLDRHQIECKVEELDMWDFNSLYNFTFLLKNQILIWEYRNELQVAKEKRCNISSKMKKNEVE</sequence>
<evidence type="ECO:0000313" key="2">
    <source>
        <dbReference type="Proteomes" id="UP000232688"/>
    </source>
</evidence>
<protein>
    <recommendedName>
        <fullName evidence="3">RNase H type-1 domain-containing protein</fullName>
    </recommendedName>
</protein>
<evidence type="ECO:0000313" key="1">
    <source>
        <dbReference type="EMBL" id="PKC68733.1"/>
    </source>
</evidence>